<dbReference type="AlphaFoldDB" id="A0A2T0XEB8"/>
<evidence type="ECO:0000313" key="2">
    <source>
        <dbReference type="Proteomes" id="UP000238308"/>
    </source>
</evidence>
<comment type="caution">
    <text evidence="1">The sequence shown here is derived from an EMBL/GenBank/DDBJ whole genome shotgun (WGS) entry which is preliminary data.</text>
</comment>
<dbReference type="OrthoDB" id="9812283at2"/>
<keyword evidence="2" id="KW-1185">Reference proteome</keyword>
<proteinExistence type="predicted"/>
<sequence>MANYLLVGAGFSRNWGGWLASEAFEYLLGCPEITQNTNLNQLLWRHQSQGGFESALAELQTEYYRNPQANKSALNSLQAAITRMFDDMNTALIERNIWEFQNSVDRLISTFLTRFDAIFSLNQDLLLEHYYTNSNISLIGKKKWAGAQLPGMQRVPSQDAMSASSWAMSKWYPESIESFKLHANCQPIFKLHGSSNWFHEDGHSMLIMGGAKAQEIGQTPILKWYADNFEEKLSQQQSQLMIIGYGFRDDHINATISRAIALGLKIFIISPEGADLARSLNKTRGRNAIVVKEPLEEMFETALIGASRRSLREIFGDDLAEYKKIMRFFDK</sequence>
<dbReference type="RefSeq" id="WP_106228246.1">
    <property type="nucleotide sequence ID" value="NZ_PVTV01000015.1"/>
</dbReference>
<reference evidence="1 2" key="1">
    <citation type="submission" date="2018-03" db="EMBL/GenBank/DDBJ databases">
        <title>Genomic Encyclopedia of Type Strains, Phase III (KMG-III): the genomes of soil and plant-associated and newly described type strains.</title>
        <authorList>
            <person name="Whitman W."/>
        </authorList>
    </citation>
    <scope>NUCLEOTIDE SEQUENCE [LARGE SCALE GENOMIC DNA]</scope>
    <source>
        <strain evidence="1 2">MWH-P2sevCIIIb</strain>
    </source>
</reference>
<accession>A0A2T0XEB8</accession>
<name>A0A2T0XEB8_9BURK</name>
<evidence type="ECO:0000313" key="1">
    <source>
        <dbReference type="EMBL" id="PRY97284.1"/>
    </source>
</evidence>
<dbReference type="Pfam" id="PF13289">
    <property type="entry name" value="SIR2_2"/>
    <property type="match status" value="1"/>
</dbReference>
<organism evidence="1 2">
    <name type="scientific">Jezberella montanilacus</name>
    <dbReference type="NCBI Taxonomy" id="323426"/>
    <lineage>
        <taxon>Bacteria</taxon>
        <taxon>Pseudomonadati</taxon>
        <taxon>Pseudomonadota</taxon>
        <taxon>Betaproteobacteria</taxon>
        <taxon>Burkholderiales</taxon>
        <taxon>Alcaligenaceae</taxon>
        <taxon>Jezberella</taxon>
    </lineage>
</organism>
<dbReference type="EMBL" id="PVTV01000015">
    <property type="protein sequence ID" value="PRY97284.1"/>
    <property type="molecule type" value="Genomic_DNA"/>
</dbReference>
<protein>
    <submittedName>
        <fullName evidence="1">SIR2-like protein</fullName>
    </submittedName>
</protein>
<dbReference type="Proteomes" id="UP000238308">
    <property type="component" value="Unassembled WGS sequence"/>
</dbReference>
<gene>
    <name evidence="1" type="ORF">BCM14_2429</name>
</gene>